<dbReference type="AlphaFoldDB" id="A0A101JQM9"/>
<dbReference type="InterPro" id="IPR011812">
    <property type="entry name" value="Pep_trsgly"/>
</dbReference>
<proteinExistence type="inferred from homology"/>
<dbReference type="GO" id="GO:0016763">
    <property type="term" value="F:pentosyltransferase activity"/>
    <property type="evidence" value="ECO:0007669"/>
    <property type="project" value="InterPro"/>
</dbReference>
<dbReference type="PANTHER" id="PTHR30400:SF0">
    <property type="entry name" value="BIOSYNTHETIC PEPTIDOGLYCAN TRANSGLYCOSYLASE"/>
    <property type="match status" value="1"/>
</dbReference>
<dbReference type="NCBIfam" id="TIGR02070">
    <property type="entry name" value="mono_pep_trsgly"/>
    <property type="match status" value="1"/>
</dbReference>
<organism evidence="14 15">
    <name type="scientific">Chlorobium limicola</name>
    <dbReference type="NCBI Taxonomy" id="1092"/>
    <lineage>
        <taxon>Bacteria</taxon>
        <taxon>Pseudomonadati</taxon>
        <taxon>Chlorobiota</taxon>
        <taxon>Chlorobiia</taxon>
        <taxon>Chlorobiales</taxon>
        <taxon>Chlorobiaceae</taxon>
        <taxon>Chlorobium/Pelodictyon group</taxon>
        <taxon>Chlorobium</taxon>
    </lineage>
</organism>
<dbReference type="InterPro" id="IPR001264">
    <property type="entry name" value="Glyco_trans_51"/>
</dbReference>
<keyword evidence="3 11" id="KW-0328">Glycosyltransferase</keyword>
<dbReference type="InterPro" id="IPR023346">
    <property type="entry name" value="Lysozyme-like_dom_sf"/>
</dbReference>
<comment type="pathway">
    <text evidence="11">Cell wall biogenesis; peptidoglycan biosynthesis.</text>
</comment>
<evidence type="ECO:0000256" key="2">
    <source>
        <dbReference type="ARBA" id="ARBA00022519"/>
    </source>
</evidence>
<keyword evidence="15" id="KW-1185">Reference proteome</keyword>
<dbReference type="SUPFAM" id="SSF53955">
    <property type="entry name" value="Lysozyme-like"/>
    <property type="match status" value="1"/>
</dbReference>
<keyword evidence="9 11" id="KW-0472">Membrane</keyword>
<dbReference type="PANTHER" id="PTHR30400">
    <property type="entry name" value="MONOFUNCTIONAL BIOSYNTHETIC PEPTIDOGLYCAN TRANSGLYCOSYLASE"/>
    <property type="match status" value="1"/>
</dbReference>
<evidence type="ECO:0000256" key="8">
    <source>
        <dbReference type="ARBA" id="ARBA00022989"/>
    </source>
</evidence>
<evidence type="ECO:0000259" key="13">
    <source>
        <dbReference type="Pfam" id="PF00912"/>
    </source>
</evidence>
<evidence type="ECO:0000256" key="7">
    <source>
        <dbReference type="ARBA" id="ARBA00022984"/>
    </source>
</evidence>
<keyword evidence="1 11" id="KW-1003">Cell membrane</keyword>
<dbReference type="Pfam" id="PF00912">
    <property type="entry name" value="Transgly"/>
    <property type="match status" value="1"/>
</dbReference>
<protein>
    <recommendedName>
        <fullName evidence="11">Biosynthetic peptidoglycan transglycosylase</fullName>
        <ecNumber evidence="11">2.4.99.28</ecNumber>
    </recommendedName>
    <alternativeName>
        <fullName evidence="11">Glycan polymerase</fullName>
    </alternativeName>
    <alternativeName>
        <fullName evidence="11">Peptidoglycan glycosyltransferase MtgA</fullName>
        <shortName evidence="11">PGT</shortName>
    </alternativeName>
</protein>
<keyword evidence="2" id="KW-0997">Cell inner membrane</keyword>
<keyword evidence="5 11" id="KW-0812">Transmembrane</keyword>
<dbReference type="InterPro" id="IPR036950">
    <property type="entry name" value="PBP_transglycosylase"/>
</dbReference>
<evidence type="ECO:0000256" key="10">
    <source>
        <dbReference type="ARBA" id="ARBA00023316"/>
    </source>
</evidence>
<name>A0A101JQM9_CHLLI</name>
<accession>A0A101JQM9</accession>
<evidence type="ECO:0000256" key="1">
    <source>
        <dbReference type="ARBA" id="ARBA00022475"/>
    </source>
</evidence>
<evidence type="ECO:0000313" key="15">
    <source>
        <dbReference type="Proteomes" id="UP000053937"/>
    </source>
</evidence>
<sequence length="303" mass="33692">MKLIRNIIGILLLLTVFDIARYLVYPDVGRLVTENPSVTAFMEYREDQWRSEGLDDRKINQRWVPLDRVSPNLVKAVLISEDNKFWEHKGFDYEAIEKAIEKNIEAKKFESGASTISQQLAKNLFLSPSKNPVRKIKEAILTWRIEKSLTKRRILELYVNVAEWGDGIFGIEAAARHYYGVSASGLSARQAARLAAVLPNPLKFSPVNPSSYVRNRAKRIYAIMRRRGVVLPDYKEVMTPPSDTAPVDTVVVGVPDYLLEGAASGDSTDTGSSEEAERPFVNGNPAEPTESSGPVPGDGSSNP</sequence>
<reference evidence="14 15" key="1">
    <citation type="submission" date="2015-10" db="EMBL/GenBank/DDBJ databases">
        <title>Draft Genome Sequence of Chlorobium limicola strain Frasassi Growing under Artificial Lighting in the Frasassi Cave System.</title>
        <authorList>
            <person name="Mansor M."/>
            <person name="Macalady J."/>
        </authorList>
    </citation>
    <scope>NUCLEOTIDE SEQUENCE [LARGE SCALE GENOMIC DNA]</scope>
    <source>
        <strain evidence="14 15">Frasassi</strain>
    </source>
</reference>
<keyword evidence="4 11" id="KW-0808">Transferase</keyword>
<feature type="domain" description="Glycosyl transferase family 51" evidence="13">
    <location>
        <begin position="57"/>
        <end position="224"/>
    </location>
</feature>
<comment type="caution">
    <text evidence="14">The sequence shown here is derived from an EMBL/GenBank/DDBJ whole genome shotgun (WGS) entry which is preliminary data.</text>
</comment>
<evidence type="ECO:0000256" key="11">
    <source>
        <dbReference type="HAMAP-Rule" id="MF_00766"/>
    </source>
</evidence>
<keyword evidence="7 11" id="KW-0573">Peptidoglycan synthesis</keyword>
<feature type="region of interest" description="Disordered" evidence="12">
    <location>
        <begin position="261"/>
        <end position="303"/>
    </location>
</feature>
<dbReference type="GO" id="GO:0005886">
    <property type="term" value="C:plasma membrane"/>
    <property type="evidence" value="ECO:0007669"/>
    <property type="project" value="UniProtKB-SubCell"/>
</dbReference>
<keyword evidence="8 11" id="KW-1133">Transmembrane helix</keyword>
<evidence type="ECO:0000313" key="14">
    <source>
        <dbReference type="EMBL" id="KUL31393.1"/>
    </source>
</evidence>
<evidence type="ECO:0000256" key="12">
    <source>
        <dbReference type="SAM" id="MobiDB-lite"/>
    </source>
</evidence>
<evidence type="ECO:0000256" key="4">
    <source>
        <dbReference type="ARBA" id="ARBA00022679"/>
    </source>
</evidence>
<keyword evidence="10 11" id="KW-0961">Cell wall biogenesis/degradation</keyword>
<dbReference type="GO" id="GO:0009274">
    <property type="term" value="C:peptidoglycan-based cell wall"/>
    <property type="evidence" value="ECO:0007669"/>
    <property type="project" value="InterPro"/>
</dbReference>
<evidence type="ECO:0000256" key="6">
    <source>
        <dbReference type="ARBA" id="ARBA00022960"/>
    </source>
</evidence>
<gene>
    <name evidence="11" type="primary">mtgA</name>
    <name evidence="14" type="ORF">ASB62_03000</name>
</gene>
<evidence type="ECO:0000256" key="3">
    <source>
        <dbReference type="ARBA" id="ARBA00022676"/>
    </source>
</evidence>
<comment type="catalytic activity">
    <reaction evidence="11">
        <text>[GlcNAc-(1-&gt;4)-Mur2Ac(oyl-L-Ala-gamma-D-Glu-L-Lys-D-Ala-D-Ala)](n)-di-trans,octa-cis-undecaprenyl diphosphate + beta-D-GlcNAc-(1-&gt;4)-Mur2Ac(oyl-L-Ala-gamma-D-Glu-L-Lys-D-Ala-D-Ala)-di-trans,octa-cis-undecaprenyl diphosphate = [GlcNAc-(1-&gt;4)-Mur2Ac(oyl-L-Ala-gamma-D-Glu-L-Lys-D-Ala-D-Ala)](n+1)-di-trans,octa-cis-undecaprenyl diphosphate + di-trans,octa-cis-undecaprenyl diphosphate + H(+)</text>
        <dbReference type="Rhea" id="RHEA:23708"/>
        <dbReference type="Rhea" id="RHEA-COMP:9602"/>
        <dbReference type="Rhea" id="RHEA-COMP:9603"/>
        <dbReference type="ChEBI" id="CHEBI:15378"/>
        <dbReference type="ChEBI" id="CHEBI:58405"/>
        <dbReference type="ChEBI" id="CHEBI:60033"/>
        <dbReference type="ChEBI" id="CHEBI:78435"/>
        <dbReference type="EC" id="2.4.99.28"/>
    </reaction>
</comment>
<dbReference type="GO" id="GO:0071555">
    <property type="term" value="P:cell wall organization"/>
    <property type="evidence" value="ECO:0007669"/>
    <property type="project" value="UniProtKB-KW"/>
</dbReference>
<dbReference type="Gene3D" id="1.10.3810.10">
    <property type="entry name" value="Biosynthetic peptidoglycan transglycosylase-like"/>
    <property type="match status" value="1"/>
</dbReference>
<dbReference type="GO" id="GO:0008955">
    <property type="term" value="F:peptidoglycan glycosyltransferase activity"/>
    <property type="evidence" value="ECO:0007669"/>
    <property type="project" value="UniProtKB-UniRule"/>
</dbReference>
<comment type="similarity">
    <text evidence="11">Belongs to the glycosyltransferase 51 family.</text>
</comment>
<keyword evidence="6 11" id="KW-0133">Cell shape</keyword>
<dbReference type="RefSeq" id="WP_059138563.1">
    <property type="nucleotide sequence ID" value="NZ_LMBR01000060.1"/>
</dbReference>
<comment type="function">
    <text evidence="11">Peptidoglycan polymerase that catalyzes glycan chain elongation from lipid-linked precursors.</text>
</comment>
<evidence type="ECO:0000256" key="9">
    <source>
        <dbReference type="ARBA" id="ARBA00023136"/>
    </source>
</evidence>
<dbReference type="EC" id="2.4.99.28" evidence="11"/>
<dbReference type="UniPathway" id="UPA00219"/>
<dbReference type="HAMAP" id="MF_00766">
    <property type="entry name" value="PGT_MtgA"/>
    <property type="match status" value="1"/>
</dbReference>
<evidence type="ECO:0000256" key="5">
    <source>
        <dbReference type="ARBA" id="ARBA00022692"/>
    </source>
</evidence>
<dbReference type="OrthoDB" id="9766909at2"/>
<dbReference type="Proteomes" id="UP000053937">
    <property type="component" value="Unassembled WGS sequence"/>
</dbReference>
<dbReference type="EMBL" id="LMBR01000060">
    <property type="protein sequence ID" value="KUL31393.1"/>
    <property type="molecule type" value="Genomic_DNA"/>
</dbReference>
<comment type="subcellular location">
    <subcellularLocation>
        <location evidence="11">Cell membrane</location>
        <topology evidence="11">Single-pass membrane protein</topology>
    </subcellularLocation>
</comment>
<dbReference type="GO" id="GO:0008360">
    <property type="term" value="P:regulation of cell shape"/>
    <property type="evidence" value="ECO:0007669"/>
    <property type="project" value="UniProtKB-KW"/>
</dbReference>
<dbReference type="GO" id="GO:0009252">
    <property type="term" value="P:peptidoglycan biosynthetic process"/>
    <property type="evidence" value="ECO:0007669"/>
    <property type="project" value="UniProtKB-UniRule"/>
</dbReference>